<dbReference type="PANTHER" id="PTHR21301">
    <property type="entry name" value="REVERSE TRANSCRIPTASE"/>
    <property type="match status" value="1"/>
</dbReference>
<sequence>MSGSRVVPVITTALSSRSEDSLSTANTIDDIVRFCCPPSFTSGIKILLKEVHATELKRQNVKTAIEHFEIHLTSGTFPPQISGALKIPKIQFSTIFSNSGEHQSGSVWVERAINECRVSVLSHFVEQKKSELEVFNKQQSVEVLTTKTTEVIEATLTALDYDKPDSIPAYLNAEKRELVKIGYQMCEKALTLARHEKMDETARKKRKLHHKVDTDVTMAEAGPSDIAKTIREEVERAFKKAQSKNMKQPTGISMIPIHETLLIPNSGKIPQGSQTETPKSEETNQEVKNLLNIAHRNSFNPKCFSSYPEAFFTSSDHVKTKFCILTGTTQFVDSLRAQQTCVFMVPGVTLPPRFMQMLSLNGKFILHTQMNPKFVENAMTQLCRSIRIRWLFRDKSDKPDYIPKFHVKNPGWEPPLANSRIEKAIEAVRESLRKQTPQLPHSAHLRNPEIKSLRDFLRDESYLVKITDKNLGLAVVTKSWYCNEISNHLSNKVAYELLDDSVNVNDIYMKFKSILRNHVFSTVIRKYLLTTTVELPRFHVIPKIHKIPWSSRPIIPSHSWVTSRASEVVDYFIQPFLKNYPFVLNSTKSFLTGLRKAASKMHSLEGCILASGDVKAMYTNIDPRKALESAKIAINACDRKGNSAKGIEKLLEFILRYNFFEYESDIYWQKSGLAMGTSCAPAVANLFVANLEKDILPNLYSKGLLYYGRYIDDIFILFKGTQEALNDLFLELTFDKLEIEWNCSSRLISYLDVEVSIEKGALLTNLYRKRLNKHMYIPYSSAHPENVKKAFVKAERSRIALICSTQAFVQKAEYEFRCSLYRRGYPHASLERWFSLDLKPRAQRTDPTFILPSAYNPVWEYINMRSLEEAFHTTLESTEYRDTFRMGLILSLKRERNLFDMFHRSNLTILAGDAEHGDESSCSSSSVEITHVNIRYPRDG</sequence>
<protein>
    <submittedName>
        <fullName evidence="3">Bgt-20309</fullName>
    </submittedName>
</protein>
<dbReference type="Pfam" id="PF00078">
    <property type="entry name" value="RVT_1"/>
    <property type="match status" value="1"/>
</dbReference>
<accession>A0A9X9ML99</accession>
<feature type="domain" description="Helix-turn-helix" evidence="2">
    <location>
        <begin position="775"/>
        <end position="834"/>
    </location>
</feature>
<dbReference type="EMBL" id="LR026991">
    <property type="protein sequence ID" value="VDB91401.1"/>
    <property type="molecule type" value="Genomic_DNA"/>
</dbReference>
<dbReference type="Proteomes" id="UP000324639">
    <property type="component" value="Chromosome Bgt_-08"/>
</dbReference>
<name>A0A9X9ML99_BLUGR</name>
<gene>
    <name evidence="3" type="ORF">BGT96224V316_LOCUS6266</name>
</gene>
<dbReference type="Pfam" id="PF26215">
    <property type="entry name" value="HTH_animal"/>
    <property type="match status" value="1"/>
</dbReference>
<organism evidence="3 4">
    <name type="scientific">Blumeria graminis f. sp. tritici</name>
    <dbReference type="NCBI Taxonomy" id="62690"/>
    <lineage>
        <taxon>Eukaryota</taxon>
        <taxon>Fungi</taxon>
        <taxon>Dikarya</taxon>
        <taxon>Ascomycota</taxon>
        <taxon>Pezizomycotina</taxon>
        <taxon>Leotiomycetes</taxon>
        <taxon>Erysiphales</taxon>
        <taxon>Erysiphaceae</taxon>
        <taxon>Blumeria</taxon>
    </lineage>
</organism>
<dbReference type="PANTHER" id="PTHR21301:SF10">
    <property type="entry name" value="REVERSE TRANSCRIPTASE DOMAIN-CONTAINING PROTEIN"/>
    <property type="match status" value="1"/>
</dbReference>
<reference evidence="3 4" key="1">
    <citation type="submission" date="2018-08" db="EMBL/GenBank/DDBJ databases">
        <authorList>
            <person name="Muller C M."/>
        </authorList>
    </citation>
    <scope>NUCLEOTIDE SEQUENCE [LARGE SCALE GENOMIC DNA]</scope>
</reference>
<dbReference type="AlphaFoldDB" id="A0A9X9ML99"/>
<evidence type="ECO:0000313" key="4">
    <source>
        <dbReference type="Proteomes" id="UP000324639"/>
    </source>
</evidence>
<feature type="domain" description="Reverse transcriptase" evidence="1">
    <location>
        <begin position="580"/>
        <end position="726"/>
    </location>
</feature>
<dbReference type="InterPro" id="IPR058912">
    <property type="entry name" value="HTH_animal"/>
</dbReference>
<evidence type="ECO:0000313" key="3">
    <source>
        <dbReference type="EMBL" id="VDB91401.1"/>
    </source>
</evidence>
<dbReference type="InterPro" id="IPR000477">
    <property type="entry name" value="RT_dom"/>
</dbReference>
<evidence type="ECO:0000259" key="1">
    <source>
        <dbReference type="Pfam" id="PF00078"/>
    </source>
</evidence>
<proteinExistence type="predicted"/>
<evidence type="ECO:0000259" key="2">
    <source>
        <dbReference type="Pfam" id="PF26215"/>
    </source>
</evidence>
<keyword evidence="4" id="KW-1185">Reference proteome</keyword>